<accession>A0A177EDC7</accession>
<feature type="region of interest" description="Disordered" evidence="1">
    <location>
        <begin position="88"/>
        <end position="213"/>
    </location>
</feature>
<dbReference type="GeneID" id="93647860"/>
<dbReference type="Proteomes" id="UP000185944">
    <property type="component" value="Unassembled WGS sequence"/>
</dbReference>
<name>A0A177EDC7_9MICR</name>
<dbReference type="EMBL" id="LTDL01000038">
    <property type="protein sequence ID" value="OAG29963.1"/>
    <property type="molecule type" value="Genomic_DNA"/>
</dbReference>
<reference evidence="2 3" key="1">
    <citation type="submission" date="2016-02" db="EMBL/GenBank/DDBJ databases">
        <title>Discovery of a natural microsporidian pathogen with a broad tissue tropism in Caenorhabditis elegans.</title>
        <authorList>
            <person name="Luallen R.J."/>
            <person name="Reinke A.W."/>
            <person name="Tong L."/>
            <person name="Botts M.R."/>
            <person name="Felix M.-A."/>
            <person name="Troemel E.R."/>
        </authorList>
    </citation>
    <scope>NUCLEOTIDE SEQUENCE [LARGE SCALE GENOMIC DNA]</scope>
    <source>
        <strain evidence="2 3">JUm2807</strain>
    </source>
</reference>
<evidence type="ECO:0000313" key="2">
    <source>
        <dbReference type="EMBL" id="OAG29963.1"/>
    </source>
</evidence>
<protein>
    <submittedName>
        <fullName evidence="2">Uncharacterized protein</fullName>
    </submittedName>
</protein>
<gene>
    <name evidence="2" type="ORF">NEDG_01510</name>
</gene>
<sequence length="330" mass="36608">MDKGNTGPVRKRSKGRNSAYPLKPTTHAQALTQEILSGLKRSAETVSIDDDSMENIDAYWRMANKELDEMGVDPYEDISSLERMHHAVPVSTPSLSPRPKTVGPRKSFDEEFEKDISNVNLCGFSDSDETQTTTIHELSSLPQSNPPPPPAPAPAPTPKVRRAAAIAATSQKPTPKTSRPRKQSVPVFAFSLQSSGQPKPEPKPEPRHKPHHYPKHYPKHQGVAIIEETKSIDNGSIVSSEGCALAKITVKPKKRQKLSKMQTYYILKGSLVIDYFPDLEKNPLFSYVYRKSSYSGKIIKSTGVFSAKASLYVYNPGMYDAQLLCWSHTS</sequence>
<feature type="compositionally biased region" description="Pro residues" evidence="1">
    <location>
        <begin position="144"/>
        <end position="157"/>
    </location>
</feature>
<organism evidence="2 3">
    <name type="scientific">Nematocida displodere</name>
    <dbReference type="NCBI Taxonomy" id="1805483"/>
    <lineage>
        <taxon>Eukaryota</taxon>
        <taxon>Fungi</taxon>
        <taxon>Fungi incertae sedis</taxon>
        <taxon>Microsporidia</taxon>
        <taxon>Nematocida</taxon>
    </lineage>
</organism>
<dbReference type="RefSeq" id="XP_067544515.1">
    <property type="nucleotide sequence ID" value="XM_067688928.1"/>
</dbReference>
<evidence type="ECO:0000313" key="3">
    <source>
        <dbReference type="Proteomes" id="UP000185944"/>
    </source>
</evidence>
<keyword evidence="3" id="KW-1185">Reference proteome</keyword>
<feature type="region of interest" description="Disordered" evidence="1">
    <location>
        <begin position="1"/>
        <end position="26"/>
    </location>
</feature>
<feature type="compositionally biased region" description="Polar residues" evidence="1">
    <location>
        <begin position="130"/>
        <end position="143"/>
    </location>
</feature>
<proteinExistence type="predicted"/>
<dbReference type="VEuPathDB" id="MicrosporidiaDB:NEDG_01510"/>
<comment type="caution">
    <text evidence="2">The sequence shown here is derived from an EMBL/GenBank/DDBJ whole genome shotgun (WGS) entry which is preliminary data.</text>
</comment>
<dbReference type="OrthoDB" id="2187797at2759"/>
<feature type="compositionally biased region" description="Polar residues" evidence="1">
    <location>
        <begin position="168"/>
        <end position="177"/>
    </location>
</feature>
<evidence type="ECO:0000256" key="1">
    <source>
        <dbReference type="SAM" id="MobiDB-lite"/>
    </source>
</evidence>
<dbReference type="AlphaFoldDB" id="A0A177EDC7"/>